<organism evidence="2">
    <name type="scientific">Fusarium oxysporum f. sp. niveum</name>
    <dbReference type="NCBI Taxonomy" id="120297"/>
    <lineage>
        <taxon>Eukaryota</taxon>
        <taxon>Fungi</taxon>
        <taxon>Dikarya</taxon>
        <taxon>Ascomycota</taxon>
        <taxon>Pezizomycotina</taxon>
        <taxon>Sordariomycetes</taxon>
        <taxon>Hypocreomycetidae</taxon>
        <taxon>Hypocreales</taxon>
        <taxon>Nectriaceae</taxon>
        <taxon>Fusarium</taxon>
        <taxon>Fusarium oxysporum species complex</taxon>
    </lineage>
</organism>
<protein>
    <submittedName>
        <fullName evidence="2">Secreted in xylem 4</fullName>
    </submittedName>
</protein>
<name>A0A240FGP0_FUSOX</name>
<reference evidence="2" key="1">
    <citation type="submission" date="2016-06" db="EMBL/GenBank/DDBJ databases">
        <title>Investigating the diversity of effector genes in the banana pathogen, Fusarium oxysporum f.sp. cubense, reveals evidence of horizontal gene transfer.</title>
        <authorList>
            <person name="Czislowski E.J."/>
            <person name="Fraser-Smith S."/>
            <person name="Zander M."/>
            <person name="O'Neill W."/>
            <person name="Meldrum R."/>
            <person name="Tran-Nguyen L."/>
            <person name="Batley J."/>
            <person name="Aitken E.A.B."/>
        </authorList>
    </citation>
    <scope>NUCLEOTIDE SEQUENCE</scope>
    <source>
        <strain evidence="2">NTDPI36955</strain>
    </source>
</reference>
<accession>A0A240FGP0</accession>
<proteinExistence type="predicted"/>
<dbReference type="AlphaFoldDB" id="A0A240FGP0"/>
<feature type="chain" id="PRO_5011969557" evidence="1">
    <location>
        <begin position="18"/>
        <end position="241"/>
    </location>
</feature>
<sequence length="241" mass="25876">MNLKALIVIAFPAVASALPTDEGDIIGTFSIDSSDSQPIKVRWLDTPEISGRSLVKRSALSQSVCTHAGTATGADLHWLNGICTGKSTYTVNCAPAGNKNAGSSHTGTCPPDEDCFQLERVGNFWGDLEPDVTCAKSGTVFDAADVKTATHVNGKIVTRAGKPNGQARLIRLKAQVYRRDGHYGQTSRMGFFRNGEEEYGINNVASMGPTWNFDPSIDHSFSFFFTPGPDAFRVQGTINLA</sequence>
<feature type="signal peptide" evidence="1">
    <location>
        <begin position="1"/>
        <end position="17"/>
    </location>
</feature>
<evidence type="ECO:0000256" key="1">
    <source>
        <dbReference type="SAM" id="SignalP"/>
    </source>
</evidence>
<keyword evidence="1" id="KW-0732">Signal</keyword>
<evidence type="ECO:0000313" key="2">
    <source>
        <dbReference type="EMBL" id="ARR28628.1"/>
    </source>
</evidence>
<gene>
    <name evidence="2" type="primary">SIX4</name>
</gene>
<dbReference type="EMBL" id="KX435037">
    <property type="protein sequence ID" value="ARR28628.1"/>
    <property type="molecule type" value="Genomic_DNA"/>
</dbReference>